<protein>
    <submittedName>
        <fullName evidence="1">Uncharacterized protein</fullName>
    </submittedName>
</protein>
<organism evidence="1 2">
    <name type="scientific">Cryobacterium melibiosiphilum</name>
    <dbReference type="NCBI Taxonomy" id="995039"/>
    <lineage>
        <taxon>Bacteria</taxon>
        <taxon>Bacillati</taxon>
        <taxon>Actinomycetota</taxon>
        <taxon>Actinomycetes</taxon>
        <taxon>Micrococcales</taxon>
        <taxon>Microbacteriaceae</taxon>
        <taxon>Cryobacterium</taxon>
    </lineage>
</organism>
<evidence type="ECO:0000313" key="1">
    <source>
        <dbReference type="EMBL" id="RJT88053.1"/>
    </source>
</evidence>
<keyword evidence="2" id="KW-1185">Reference proteome</keyword>
<accession>A0A3A5MME0</accession>
<dbReference type="NCBIfam" id="NF046112">
    <property type="entry name" value="MSMEG_6209_Nter"/>
    <property type="match status" value="1"/>
</dbReference>
<dbReference type="AlphaFoldDB" id="A0A3A5MME0"/>
<gene>
    <name evidence="1" type="ORF">D6T64_11735</name>
</gene>
<proteinExistence type="predicted"/>
<dbReference type="Gene3D" id="1.10.8.1060">
    <property type="entry name" value="Corynebacterium glutamicum thioredoxin-dependent arsenate reductase, N-terminal domain"/>
    <property type="match status" value="1"/>
</dbReference>
<dbReference type="Proteomes" id="UP000272015">
    <property type="component" value="Unassembled WGS sequence"/>
</dbReference>
<comment type="caution">
    <text evidence="1">The sequence shown here is derived from an EMBL/GenBank/DDBJ whole genome shotgun (WGS) entry which is preliminary data.</text>
</comment>
<name>A0A3A5MME0_9MICO</name>
<dbReference type="RefSeq" id="WP_119974862.1">
    <property type="nucleotide sequence ID" value="NZ_JBHSQA010000012.1"/>
</dbReference>
<reference evidence="1 2" key="1">
    <citation type="submission" date="2018-09" db="EMBL/GenBank/DDBJ databases">
        <title>Novel species of Cryobacterium.</title>
        <authorList>
            <person name="Liu Q."/>
            <person name="Xin Y.-H."/>
        </authorList>
    </citation>
    <scope>NUCLEOTIDE SEQUENCE [LARGE SCALE GENOMIC DNA]</scope>
    <source>
        <strain evidence="1 2">Hh39</strain>
    </source>
</reference>
<evidence type="ECO:0000313" key="2">
    <source>
        <dbReference type="Proteomes" id="UP000272015"/>
    </source>
</evidence>
<sequence length="69" mass="7923">MKQIDEKGAIAQVVNTLAEKFPRRPRAEIEQVVHDEHVRFEGRPIRAYVSVLVQRAARLRLNASGVQHH</sequence>
<dbReference type="EMBL" id="QZVS01000085">
    <property type="protein sequence ID" value="RJT88053.1"/>
    <property type="molecule type" value="Genomic_DNA"/>
</dbReference>
<dbReference type="OrthoDB" id="4277148at2"/>